<proteinExistence type="inferred from homology"/>
<dbReference type="InterPro" id="IPR007837">
    <property type="entry name" value="DinB"/>
</dbReference>
<evidence type="ECO:0000313" key="4">
    <source>
        <dbReference type="Proteomes" id="UP001519288"/>
    </source>
</evidence>
<accession>A0ABS4JHF0</accession>
<organism evidence="3 4">
    <name type="scientific">Paenibacillus shirakamiensis</name>
    <dbReference type="NCBI Taxonomy" id="1265935"/>
    <lineage>
        <taxon>Bacteria</taxon>
        <taxon>Bacillati</taxon>
        <taxon>Bacillota</taxon>
        <taxon>Bacilli</taxon>
        <taxon>Bacillales</taxon>
        <taxon>Paenibacillaceae</taxon>
        <taxon>Paenibacillus</taxon>
    </lineage>
</organism>
<dbReference type="Pfam" id="PF05163">
    <property type="entry name" value="DinB"/>
    <property type="match status" value="1"/>
</dbReference>
<evidence type="ECO:0000256" key="1">
    <source>
        <dbReference type="ARBA" id="ARBA00008635"/>
    </source>
</evidence>
<gene>
    <name evidence="3" type="ORF">J2Z69_002180</name>
</gene>
<comment type="caution">
    <text evidence="3">The sequence shown here is derived from an EMBL/GenBank/DDBJ whole genome shotgun (WGS) entry which is preliminary data.</text>
</comment>
<comment type="similarity">
    <text evidence="1">Belongs to the DinB family.</text>
</comment>
<dbReference type="Gene3D" id="1.20.120.450">
    <property type="entry name" value="dinb family like domain"/>
    <property type="match status" value="1"/>
</dbReference>
<keyword evidence="2" id="KW-0479">Metal-binding</keyword>
<reference evidence="3 4" key="1">
    <citation type="submission" date="2021-03" db="EMBL/GenBank/DDBJ databases">
        <title>Genomic Encyclopedia of Type Strains, Phase IV (KMG-IV): sequencing the most valuable type-strain genomes for metagenomic binning, comparative biology and taxonomic classification.</title>
        <authorList>
            <person name="Goeker M."/>
        </authorList>
    </citation>
    <scope>NUCLEOTIDE SEQUENCE [LARGE SCALE GENOMIC DNA]</scope>
    <source>
        <strain evidence="3 4">DSM 26806</strain>
    </source>
</reference>
<name>A0ABS4JHF0_9BACL</name>
<keyword evidence="4" id="KW-1185">Reference proteome</keyword>
<evidence type="ECO:0000256" key="2">
    <source>
        <dbReference type="ARBA" id="ARBA00022723"/>
    </source>
</evidence>
<sequence length="167" mass="18683">MFTSIQAFEQAWQEESKMTQKIFDELTDESLAQGISPNHRTIGRIAWHLVTTLHEMLSKTGLAFEAPLDDAPLPDTAKAIASCYQQSSQALLQAVQSQWTDASLQQKVNMYGEEWPNGLTLWVLVTHQIHHRGQLTVLMRQAGLQVPGLYGPSLEEWIAFGAEPPVI</sequence>
<dbReference type="RefSeq" id="WP_209861977.1">
    <property type="nucleotide sequence ID" value="NZ_JAGGLD010000003.1"/>
</dbReference>
<protein>
    <submittedName>
        <fullName evidence="3">Damage-inducible protein DinB</fullName>
    </submittedName>
</protein>
<dbReference type="Proteomes" id="UP001519288">
    <property type="component" value="Unassembled WGS sequence"/>
</dbReference>
<dbReference type="EMBL" id="JAGGLD010000003">
    <property type="protein sequence ID" value="MBP2001137.1"/>
    <property type="molecule type" value="Genomic_DNA"/>
</dbReference>
<dbReference type="SUPFAM" id="SSF109854">
    <property type="entry name" value="DinB/YfiT-like putative metalloenzymes"/>
    <property type="match status" value="1"/>
</dbReference>
<evidence type="ECO:0000313" key="3">
    <source>
        <dbReference type="EMBL" id="MBP2001137.1"/>
    </source>
</evidence>
<dbReference type="InterPro" id="IPR034660">
    <property type="entry name" value="DinB/YfiT-like"/>
</dbReference>